<proteinExistence type="predicted"/>
<accession>A0A9P3PM41</accession>
<evidence type="ECO:0000256" key="1">
    <source>
        <dbReference type="SAM" id="MobiDB-lite"/>
    </source>
</evidence>
<feature type="region of interest" description="Disordered" evidence="1">
    <location>
        <begin position="605"/>
        <end position="624"/>
    </location>
</feature>
<feature type="region of interest" description="Disordered" evidence="1">
    <location>
        <begin position="688"/>
        <end position="780"/>
    </location>
</feature>
<sequence length="886" mass="96324">MQDTTASTPCTPPRSAHSCGSSSPASTRPATPVFDFSKHDASVCSEDDEHTLCGFGDISLSNIYFVPSLPSQVSPRRDDSWMKDDLPRASPSSVRKVAAFNTEHPLPSLIQKILPPSPSTAAVSPDTDFERLVARLRETRISAENPPHPGLTLPSPSKPIQSPQPRRAVHLKALDKLNAKVTSGGVVAARNVKDRGLYQPTARLSAPKPKPKEKPFRGGKLPSRPPLPRWDLHDPFTNLGWLARRYSQVLRGPSSLFMDLRPRKLETVQEEGWYIVTGDWWHTSYESVSWKYDQGNSWEGNPGKPCFRGSLFGGYGASCPAEPDSARQRHAFAGDQRDLTLSLNLCGVQCALDALAVYEVDVGFPSTAPVDSTYVHVDIPIEVDEDAITRDRERWNVYAEELTSWVGTADAGLELQPRRGHEASRVSSPSSSHGGLHRSTSTLSSVDLTDSDLSLTSVSVPSTPKRKSIEAFVDVKIASPVKAGDGHCISSPARPLNASAASFVPSSFTPLNAKAEPFSAIPTAPKSEPSPQPAFANFTFPSLEPPPLPTVKVKKDEEGFYSEAEVAAPVPQTKGAACTFLPPFLQDSPRRKAPASKTRAIVDRLRSSHNQSHSPAPNPPLYDMNLLDERISVSEDDRTRNSGLSTPSSQDDDDDGWINLADADKASKETRARRTRNLFLALTRRRSDSLPPIQNGEDKVDDLEIPVTASPSSSPSPLPSTDDGWIEGPSTQPSIDAVPPRRRTDSSRSRSHRKRRSSHAPPFPPNTLPPQFMSPTALSNPVGLPRAPFHPATPRFPSQTPGSYFYPAYPAVVPPVAYTSYISQLQLMQMQMRNGNAGGGGGRRSTAPHPAEWFQHPSPGAKPFTTANTPAAPMVPPIGVRRDSLW</sequence>
<feature type="compositionally biased region" description="Low complexity" evidence="1">
    <location>
        <begin position="154"/>
        <end position="163"/>
    </location>
</feature>
<feature type="region of interest" description="Disordered" evidence="1">
    <location>
        <begin position="633"/>
        <end position="657"/>
    </location>
</feature>
<feature type="region of interest" description="Disordered" evidence="1">
    <location>
        <begin position="416"/>
        <end position="443"/>
    </location>
</feature>
<keyword evidence="3" id="KW-1185">Reference proteome</keyword>
<dbReference type="OrthoDB" id="2943086at2759"/>
<reference evidence="2" key="1">
    <citation type="submission" date="2022-07" db="EMBL/GenBank/DDBJ databases">
        <title>The genome of Lyophyllum shimeji provides insight into the initial evolution of ectomycorrhizal fungal genome.</title>
        <authorList>
            <person name="Kobayashi Y."/>
            <person name="Shibata T."/>
            <person name="Hirakawa H."/>
            <person name="Shigenobu S."/>
            <person name="Nishiyama T."/>
            <person name="Yamada A."/>
            <person name="Hasebe M."/>
            <person name="Kawaguchi M."/>
        </authorList>
    </citation>
    <scope>NUCLEOTIDE SEQUENCE</scope>
    <source>
        <strain evidence="2">AT787</strain>
    </source>
</reference>
<organism evidence="2 3">
    <name type="scientific">Lyophyllum shimeji</name>
    <name type="common">Hon-shimeji</name>
    <name type="synonym">Tricholoma shimeji</name>
    <dbReference type="NCBI Taxonomy" id="47721"/>
    <lineage>
        <taxon>Eukaryota</taxon>
        <taxon>Fungi</taxon>
        <taxon>Dikarya</taxon>
        <taxon>Basidiomycota</taxon>
        <taxon>Agaricomycotina</taxon>
        <taxon>Agaricomycetes</taxon>
        <taxon>Agaricomycetidae</taxon>
        <taxon>Agaricales</taxon>
        <taxon>Tricholomatineae</taxon>
        <taxon>Lyophyllaceae</taxon>
        <taxon>Lyophyllum</taxon>
    </lineage>
</organism>
<feature type="compositionally biased region" description="Basic residues" evidence="1">
    <location>
        <begin position="749"/>
        <end position="758"/>
    </location>
</feature>
<evidence type="ECO:0000313" key="3">
    <source>
        <dbReference type="Proteomes" id="UP001063166"/>
    </source>
</evidence>
<feature type="region of interest" description="Disordered" evidence="1">
    <location>
        <begin position="198"/>
        <end position="229"/>
    </location>
</feature>
<comment type="caution">
    <text evidence="2">The sequence shown here is derived from an EMBL/GenBank/DDBJ whole genome shotgun (WGS) entry which is preliminary data.</text>
</comment>
<evidence type="ECO:0000313" key="2">
    <source>
        <dbReference type="EMBL" id="GLB37953.1"/>
    </source>
</evidence>
<dbReference type="Proteomes" id="UP001063166">
    <property type="component" value="Unassembled WGS sequence"/>
</dbReference>
<feature type="region of interest" description="Disordered" evidence="1">
    <location>
        <begin position="1"/>
        <end position="33"/>
    </location>
</feature>
<feature type="compositionally biased region" description="Low complexity" evidence="1">
    <location>
        <begin position="13"/>
        <end position="32"/>
    </location>
</feature>
<feature type="compositionally biased region" description="Low complexity" evidence="1">
    <location>
        <begin position="425"/>
        <end position="443"/>
    </location>
</feature>
<dbReference type="EMBL" id="BRPK01000004">
    <property type="protein sequence ID" value="GLB37953.1"/>
    <property type="molecule type" value="Genomic_DNA"/>
</dbReference>
<protein>
    <submittedName>
        <fullName evidence="2">Uncharacterized protein</fullName>
    </submittedName>
</protein>
<feature type="region of interest" description="Disordered" evidence="1">
    <location>
        <begin position="858"/>
        <end position="886"/>
    </location>
</feature>
<name>A0A9P3PM41_LYOSH</name>
<feature type="region of interest" description="Disordered" evidence="1">
    <location>
        <begin position="142"/>
        <end position="163"/>
    </location>
</feature>
<gene>
    <name evidence="2" type="ORF">LshimejAT787_0410040</name>
</gene>
<dbReference type="AlphaFoldDB" id="A0A9P3PM41"/>